<dbReference type="AlphaFoldDB" id="A0A0A9FF91"/>
<accession>A0A0A9FF91</accession>
<name>A0A0A9FF91_ARUDO</name>
<organism evidence="1">
    <name type="scientific">Arundo donax</name>
    <name type="common">Giant reed</name>
    <name type="synonym">Donax arundinaceus</name>
    <dbReference type="NCBI Taxonomy" id="35708"/>
    <lineage>
        <taxon>Eukaryota</taxon>
        <taxon>Viridiplantae</taxon>
        <taxon>Streptophyta</taxon>
        <taxon>Embryophyta</taxon>
        <taxon>Tracheophyta</taxon>
        <taxon>Spermatophyta</taxon>
        <taxon>Magnoliopsida</taxon>
        <taxon>Liliopsida</taxon>
        <taxon>Poales</taxon>
        <taxon>Poaceae</taxon>
        <taxon>PACMAD clade</taxon>
        <taxon>Arundinoideae</taxon>
        <taxon>Arundineae</taxon>
        <taxon>Arundo</taxon>
    </lineage>
</organism>
<protein>
    <submittedName>
        <fullName evidence="1">Uncharacterized protein</fullName>
    </submittedName>
</protein>
<dbReference type="EMBL" id="GBRH01186211">
    <property type="protein sequence ID" value="JAE11685.1"/>
    <property type="molecule type" value="Transcribed_RNA"/>
</dbReference>
<reference evidence="1" key="1">
    <citation type="submission" date="2014-09" db="EMBL/GenBank/DDBJ databases">
        <authorList>
            <person name="Magalhaes I.L.F."/>
            <person name="Oliveira U."/>
            <person name="Santos F.R."/>
            <person name="Vidigal T.H.D.A."/>
            <person name="Brescovit A.D."/>
            <person name="Santos A.J."/>
        </authorList>
    </citation>
    <scope>NUCLEOTIDE SEQUENCE</scope>
    <source>
        <tissue evidence="1">Shoot tissue taken approximately 20 cm above the soil surface</tissue>
    </source>
</reference>
<proteinExistence type="predicted"/>
<evidence type="ECO:0000313" key="1">
    <source>
        <dbReference type="EMBL" id="JAE11685.1"/>
    </source>
</evidence>
<sequence length="30" mass="3459">MGSGRPWKLRMQLITPCLVMIGDVELEQEK</sequence>
<reference evidence="1" key="2">
    <citation type="journal article" date="2015" name="Data Brief">
        <title>Shoot transcriptome of the giant reed, Arundo donax.</title>
        <authorList>
            <person name="Barrero R.A."/>
            <person name="Guerrero F.D."/>
            <person name="Moolhuijzen P."/>
            <person name="Goolsby J.A."/>
            <person name="Tidwell J."/>
            <person name="Bellgard S.E."/>
            <person name="Bellgard M.I."/>
        </authorList>
    </citation>
    <scope>NUCLEOTIDE SEQUENCE</scope>
    <source>
        <tissue evidence="1">Shoot tissue taken approximately 20 cm above the soil surface</tissue>
    </source>
</reference>